<feature type="region of interest" description="Disordered" evidence="1">
    <location>
        <begin position="1"/>
        <end position="41"/>
    </location>
</feature>
<dbReference type="EMBL" id="KN817588">
    <property type="protein sequence ID" value="KJA18527.1"/>
    <property type="molecule type" value="Genomic_DNA"/>
</dbReference>
<sequence length="215" mass="23468">MPGKHVHFVPQYASSSATPSPTFSTSTLSTAEPQTPPELGFGSPYHSIPLPGIPTRLHPILAAQPTQTVSYDLTLAPETMRPLSFAIPTDIWEQPAAIPPVPFLDIVCPELPWRITVSPTTKNAKGVTVGDVFTALYRSLRTNVTKQEYALMPSDAHRSVAIEAYNARVSRLPQSMREVERAKGLKRVDFLGKRKHFLGFAPAKGGVSGWTLLVL</sequence>
<evidence type="ECO:0000259" key="2">
    <source>
        <dbReference type="Pfam" id="PF20415"/>
    </source>
</evidence>
<reference evidence="4" key="1">
    <citation type="submission" date="2014-04" db="EMBL/GenBank/DDBJ databases">
        <title>Evolutionary Origins and Diversification of the Mycorrhizal Mutualists.</title>
        <authorList>
            <consortium name="DOE Joint Genome Institute"/>
            <consortium name="Mycorrhizal Genomics Consortium"/>
            <person name="Kohler A."/>
            <person name="Kuo A."/>
            <person name="Nagy L.G."/>
            <person name="Floudas D."/>
            <person name="Copeland A."/>
            <person name="Barry K.W."/>
            <person name="Cichocki N."/>
            <person name="Veneault-Fourrey C."/>
            <person name="LaButti K."/>
            <person name="Lindquist E.A."/>
            <person name="Lipzen A."/>
            <person name="Lundell T."/>
            <person name="Morin E."/>
            <person name="Murat C."/>
            <person name="Riley R."/>
            <person name="Ohm R."/>
            <person name="Sun H."/>
            <person name="Tunlid A."/>
            <person name="Henrissat B."/>
            <person name="Grigoriev I.V."/>
            <person name="Hibbett D.S."/>
            <person name="Martin F."/>
        </authorList>
    </citation>
    <scope>NUCLEOTIDE SEQUENCE [LARGE SCALE GENOMIC DNA]</scope>
    <source>
        <strain evidence="4">FD-334 SS-4</strain>
    </source>
</reference>
<accession>A0A0D2KV11</accession>
<evidence type="ECO:0000313" key="3">
    <source>
        <dbReference type="EMBL" id="KJA18527.1"/>
    </source>
</evidence>
<gene>
    <name evidence="3" type="ORF">HYPSUDRAFT_45226</name>
</gene>
<evidence type="ECO:0000313" key="4">
    <source>
        <dbReference type="Proteomes" id="UP000054270"/>
    </source>
</evidence>
<dbReference type="AlphaFoldDB" id="A0A0D2KV11"/>
<feature type="domain" description="DUF6699" evidence="2">
    <location>
        <begin position="70"/>
        <end position="204"/>
    </location>
</feature>
<protein>
    <recommendedName>
        <fullName evidence="2">DUF6699 domain-containing protein</fullName>
    </recommendedName>
</protein>
<dbReference type="OMA" id="AYHDRYS"/>
<feature type="compositionally biased region" description="Low complexity" evidence="1">
    <location>
        <begin position="13"/>
        <end position="31"/>
    </location>
</feature>
<proteinExistence type="predicted"/>
<dbReference type="InterPro" id="IPR046522">
    <property type="entry name" value="DUF6699"/>
</dbReference>
<organism evidence="3 4">
    <name type="scientific">Hypholoma sublateritium (strain FD-334 SS-4)</name>
    <dbReference type="NCBI Taxonomy" id="945553"/>
    <lineage>
        <taxon>Eukaryota</taxon>
        <taxon>Fungi</taxon>
        <taxon>Dikarya</taxon>
        <taxon>Basidiomycota</taxon>
        <taxon>Agaricomycotina</taxon>
        <taxon>Agaricomycetes</taxon>
        <taxon>Agaricomycetidae</taxon>
        <taxon>Agaricales</taxon>
        <taxon>Agaricineae</taxon>
        <taxon>Strophariaceae</taxon>
        <taxon>Hypholoma</taxon>
    </lineage>
</organism>
<keyword evidence="4" id="KW-1185">Reference proteome</keyword>
<dbReference type="Proteomes" id="UP000054270">
    <property type="component" value="Unassembled WGS sequence"/>
</dbReference>
<evidence type="ECO:0000256" key="1">
    <source>
        <dbReference type="SAM" id="MobiDB-lite"/>
    </source>
</evidence>
<name>A0A0D2KV11_HYPSF</name>
<dbReference type="Pfam" id="PF20415">
    <property type="entry name" value="DUF6699"/>
    <property type="match status" value="1"/>
</dbReference>
<dbReference type="OrthoDB" id="3016005at2759"/>